<dbReference type="GO" id="GO:0016787">
    <property type="term" value="F:hydrolase activity"/>
    <property type="evidence" value="ECO:0007669"/>
    <property type="project" value="InterPro"/>
</dbReference>
<dbReference type="RefSeq" id="WP_343047257.1">
    <property type="nucleotide sequence ID" value="NZ_JACCFP010000001.1"/>
</dbReference>
<protein>
    <submittedName>
        <fullName evidence="3">Putative phosphodiesterase</fullName>
    </submittedName>
</protein>
<dbReference type="SUPFAM" id="SSF56300">
    <property type="entry name" value="Metallo-dependent phosphatases"/>
    <property type="match status" value="1"/>
</dbReference>
<gene>
    <name evidence="3" type="ORF">HNR19_003480</name>
</gene>
<proteinExistence type="predicted"/>
<accession>A0A853C7Z9</accession>
<keyword evidence="4" id="KW-1185">Reference proteome</keyword>
<evidence type="ECO:0000313" key="3">
    <source>
        <dbReference type="EMBL" id="NYJ02782.1"/>
    </source>
</evidence>
<keyword evidence="1" id="KW-0812">Transmembrane</keyword>
<dbReference type="InterPro" id="IPR004843">
    <property type="entry name" value="Calcineurin-like_PHP"/>
</dbReference>
<name>A0A853C7Z9_9ACTN</name>
<comment type="caution">
    <text evidence="3">The sequence shown here is derived from an EMBL/GenBank/DDBJ whole genome shotgun (WGS) entry which is preliminary data.</text>
</comment>
<dbReference type="AlphaFoldDB" id="A0A853C7Z9"/>
<reference evidence="3 4" key="1">
    <citation type="submission" date="2020-07" db="EMBL/GenBank/DDBJ databases">
        <title>Sequencing the genomes of 1000 actinobacteria strains.</title>
        <authorList>
            <person name="Klenk H.-P."/>
        </authorList>
    </citation>
    <scope>NUCLEOTIDE SEQUENCE [LARGE SCALE GENOMIC DNA]</scope>
    <source>
        <strain evidence="3 4">DSM 103833</strain>
    </source>
</reference>
<keyword evidence="1" id="KW-1133">Transmembrane helix</keyword>
<dbReference type="InterPro" id="IPR029052">
    <property type="entry name" value="Metallo-depent_PP-like"/>
</dbReference>
<dbReference type="EMBL" id="JACCFP010000001">
    <property type="protein sequence ID" value="NYJ02782.1"/>
    <property type="molecule type" value="Genomic_DNA"/>
</dbReference>
<dbReference type="Pfam" id="PF00149">
    <property type="entry name" value="Metallophos"/>
    <property type="match status" value="1"/>
</dbReference>
<feature type="domain" description="Calcineurin-like phosphoesterase" evidence="2">
    <location>
        <begin position="250"/>
        <end position="419"/>
    </location>
</feature>
<keyword evidence="1" id="KW-0472">Membrane</keyword>
<dbReference type="Proteomes" id="UP000530424">
    <property type="component" value="Unassembled WGS sequence"/>
</dbReference>
<organism evidence="3 4">
    <name type="scientific">Nocardioides thalensis</name>
    <dbReference type="NCBI Taxonomy" id="1914755"/>
    <lineage>
        <taxon>Bacteria</taxon>
        <taxon>Bacillati</taxon>
        <taxon>Actinomycetota</taxon>
        <taxon>Actinomycetes</taxon>
        <taxon>Propionibacteriales</taxon>
        <taxon>Nocardioidaceae</taxon>
        <taxon>Nocardioides</taxon>
    </lineage>
</organism>
<evidence type="ECO:0000256" key="1">
    <source>
        <dbReference type="SAM" id="Phobius"/>
    </source>
</evidence>
<evidence type="ECO:0000313" key="4">
    <source>
        <dbReference type="Proteomes" id="UP000530424"/>
    </source>
</evidence>
<sequence>MRWRWVAVVGLSWLALALVVGTFLFLTGERTVDVASHEATVSPDLSGHVVVRTGALLPDARAESGSPVGLEIVLGKTDAATVEELTQRYAAIGSNPQPQVANVQRAVAQLAVDSALRGLALAALPLLVGALLGQRRRRELLRRAWSREGVVAFAVLLLVTGVLVTPWRWGDRRETEEEWIPLASFLGPAVTLPDEAQQVEILAGGVTTQTRRLVESAVSTYRKGVQFYDDAAEAAATLDLREPEDGETVVLLVSDRHDNIGMDPVARAVADAGGATAVFDAGDDTSTGEPWEAFSLDSLNEAFDDLDRWAVAGNHDHGDFVRNRLEGLGWSYFDGEVVDGPADTRLLGIDDPRSSGFGDWRDETGISFTDVADLLAEEACAADEDGERVGTLLVHDANLGGPALARGCVDLVVGGHTHVQDGPTRVVGDNGETGYTFTVGTAGGAAYAVAVGGKLRRPAGLALITYADGRPIGVQGLTLQTTGRWDVGRWVPLTY</sequence>
<evidence type="ECO:0000259" key="2">
    <source>
        <dbReference type="Pfam" id="PF00149"/>
    </source>
</evidence>
<feature type="transmembrane region" description="Helical" evidence="1">
    <location>
        <begin position="115"/>
        <end position="133"/>
    </location>
</feature>
<feature type="transmembrane region" description="Helical" evidence="1">
    <location>
        <begin position="145"/>
        <end position="167"/>
    </location>
</feature>